<protein>
    <recommendedName>
        <fullName evidence="2">Ras-GEF domain-containing protein</fullName>
    </recommendedName>
</protein>
<dbReference type="GO" id="GO:0005085">
    <property type="term" value="F:guanyl-nucleotide exchange factor activity"/>
    <property type="evidence" value="ECO:0007669"/>
    <property type="project" value="UniProtKB-KW"/>
</dbReference>
<dbReference type="PROSITE" id="PS50009">
    <property type="entry name" value="RASGEF_CAT"/>
    <property type="match status" value="1"/>
</dbReference>
<evidence type="ECO:0000313" key="4">
    <source>
        <dbReference type="Proteomes" id="UP000516260"/>
    </source>
</evidence>
<dbReference type="Proteomes" id="UP000516260">
    <property type="component" value="Chromosome 13"/>
</dbReference>
<proteinExistence type="predicted"/>
<dbReference type="InterPro" id="IPR023578">
    <property type="entry name" value="Ras_GEF_dom_sf"/>
</dbReference>
<dbReference type="InterPro" id="IPR036964">
    <property type="entry name" value="RASGEF_cat_dom_sf"/>
</dbReference>
<dbReference type="GO" id="GO:0032045">
    <property type="term" value="C:guanyl-nucleotide exchange factor complex"/>
    <property type="evidence" value="ECO:0007669"/>
    <property type="project" value="TreeGrafter"/>
</dbReference>
<dbReference type="GO" id="GO:0048814">
    <property type="term" value="P:regulation of dendrite morphogenesis"/>
    <property type="evidence" value="ECO:0007669"/>
    <property type="project" value="TreeGrafter"/>
</dbReference>
<organism evidence="3 4">
    <name type="scientific">Takifugu bimaculatus</name>
    <dbReference type="NCBI Taxonomy" id="433685"/>
    <lineage>
        <taxon>Eukaryota</taxon>
        <taxon>Metazoa</taxon>
        <taxon>Chordata</taxon>
        <taxon>Craniata</taxon>
        <taxon>Vertebrata</taxon>
        <taxon>Euteleostomi</taxon>
        <taxon>Actinopterygii</taxon>
        <taxon>Neopterygii</taxon>
        <taxon>Teleostei</taxon>
        <taxon>Neoteleostei</taxon>
        <taxon>Acanthomorphata</taxon>
        <taxon>Eupercaria</taxon>
        <taxon>Tetraodontiformes</taxon>
        <taxon>Tetradontoidea</taxon>
        <taxon>Tetraodontidae</taxon>
        <taxon>Takifugu</taxon>
    </lineage>
</organism>
<dbReference type="PANTHER" id="PTHR21560:SF0">
    <property type="entry name" value="KINASE NON-CATALYTIC C-LOBE DOMAIN-CONTAINING PROTEIN 1"/>
    <property type="match status" value="1"/>
</dbReference>
<reference evidence="3 4" key="1">
    <citation type="submission" date="2019-04" db="EMBL/GenBank/DDBJ databases">
        <title>The sequence and de novo assembly of Takifugu bimaculatus genome using PacBio and Hi-C technologies.</title>
        <authorList>
            <person name="Xu P."/>
            <person name="Liu B."/>
            <person name="Zhou Z."/>
        </authorList>
    </citation>
    <scope>NUCLEOTIDE SEQUENCE [LARGE SCALE GENOMIC DNA]</scope>
    <source>
        <strain evidence="3">TB-2018</strain>
        <tissue evidence="3">Muscle</tissue>
    </source>
</reference>
<name>A0A4Z2C644_9TELE</name>
<keyword evidence="4" id="KW-1185">Reference proteome</keyword>
<keyword evidence="1" id="KW-0344">Guanine-nucleotide releasing factor</keyword>
<dbReference type="GO" id="GO:0030425">
    <property type="term" value="C:dendrite"/>
    <property type="evidence" value="ECO:0007669"/>
    <property type="project" value="TreeGrafter"/>
</dbReference>
<dbReference type="Pfam" id="PF00617">
    <property type="entry name" value="RasGEF"/>
    <property type="match status" value="1"/>
</dbReference>
<dbReference type="PANTHER" id="PTHR21560">
    <property type="entry name" value="VERY KIND PROTEIN"/>
    <property type="match status" value="1"/>
</dbReference>
<sequence length="210" mass="23663">MLTAVSNWISAEIIICDSVKQQAALLTKLLWVGKHCYESRNFATAMQVLCGLENPIVRQLPAWKHLSSKVCEILEELRAVQVFLKSDDLCLTREEGARKPRPTLPSVHILAMHVQQLEIGAFTLATGAYKWNKLRNIAKVASQVQAFQEAAFPYSPDRRLQAYLRRRIAQLAASAVHLLAPDGDSGLQQSSESQTRKIQEKLRRMKASFH</sequence>
<feature type="domain" description="Ras-GEF" evidence="2">
    <location>
        <begin position="1"/>
        <end position="181"/>
    </location>
</feature>
<dbReference type="Gene3D" id="1.10.840.10">
    <property type="entry name" value="Ras guanine-nucleotide exchange factors catalytic domain"/>
    <property type="match status" value="1"/>
</dbReference>
<accession>A0A4Z2C644</accession>
<dbReference type="EMBL" id="SWLE01000005">
    <property type="protein sequence ID" value="TNM99643.1"/>
    <property type="molecule type" value="Genomic_DNA"/>
</dbReference>
<gene>
    <name evidence="3" type="ORF">fugu_012676</name>
</gene>
<evidence type="ECO:0000259" key="2">
    <source>
        <dbReference type="PROSITE" id="PS50009"/>
    </source>
</evidence>
<dbReference type="AlphaFoldDB" id="A0A4Z2C644"/>
<comment type="caution">
    <text evidence="3">The sequence shown here is derived from an EMBL/GenBank/DDBJ whole genome shotgun (WGS) entry which is preliminary data.</text>
</comment>
<dbReference type="GO" id="GO:0043025">
    <property type="term" value="C:neuronal cell body"/>
    <property type="evidence" value="ECO:0007669"/>
    <property type="project" value="TreeGrafter"/>
</dbReference>
<evidence type="ECO:0000313" key="3">
    <source>
        <dbReference type="EMBL" id="TNM99643.1"/>
    </source>
</evidence>
<dbReference type="SUPFAM" id="SSF48366">
    <property type="entry name" value="Ras GEF"/>
    <property type="match status" value="1"/>
</dbReference>
<dbReference type="InterPro" id="IPR029899">
    <property type="entry name" value="KNDC1"/>
</dbReference>
<dbReference type="InterPro" id="IPR001895">
    <property type="entry name" value="RASGEF_cat_dom"/>
</dbReference>
<evidence type="ECO:0000256" key="1">
    <source>
        <dbReference type="PROSITE-ProRule" id="PRU00168"/>
    </source>
</evidence>
<dbReference type="GO" id="GO:0007264">
    <property type="term" value="P:small GTPase-mediated signal transduction"/>
    <property type="evidence" value="ECO:0007669"/>
    <property type="project" value="InterPro"/>
</dbReference>